<dbReference type="Proteomes" id="UP001058074">
    <property type="component" value="Unassembled WGS sequence"/>
</dbReference>
<accession>A0ACB5RA79</accession>
<dbReference type="EMBL" id="BROD01000001">
    <property type="protein sequence ID" value="GKX66025.1"/>
    <property type="molecule type" value="Genomic_DNA"/>
</dbReference>
<name>A0ACB5RA79_9CLOT</name>
<keyword evidence="1" id="KW-0418">Kinase</keyword>
<organism evidence="1 2">
    <name type="scientific">Inconstantimicrobium mannanitabidum</name>
    <dbReference type="NCBI Taxonomy" id="1604901"/>
    <lineage>
        <taxon>Bacteria</taxon>
        <taxon>Bacillati</taxon>
        <taxon>Bacillota</taxon>
        <taxon>Clostridia</taxon>
        <taxon>Eubacteriales</taxon>
        <taxon>Clostridiaceae</taxon>
        <taxon>Inconstantimicrobium</taxon>
    </lineage>
</organism>
<evidence type="ECO:0000313" key="2">
    <source>
        <dbReference type="Proteomes" id="UP001058074"/>
    </source>
</evidence>
<evidence type="ECO:0000313" key="1">
    <source>
        <dbReference type="EMBL" id="GKX66025.1"/>
    </source>
</evidence>
<proteinExistence type="predicted"/>
<keyword evidence="2" id="KW-1185">Reference proteome</keyword>
<reference evidence="1" key="1">
    <citation type="journal article" date="2025" name="Int. J. Syst. Evol. Microbiol.">
        <title>Inconstantimicrobium mannanitabidum sp. nov., a novel member of the family Clostridiaceae isolated from anoxic soil under the treatment of reductive soil disinfestation.</title>
        <authorList>
            <person name="Ueki A."/>
            <person name="Tonouchi A."/>
            <person name="Honma S."/>
            <person name="Kaku N."/>
            <person name="Ueki K."/>
        </authorList>
    </citation>
    <scope>NUCLEOTIDE SEQUENCE</scope>
    <source>
        <strain evidence="1">TW13</strain>
    </source>
</reference>
<comment type="caution">
    <text evidence="1">The sequence shown here is derived from an EMBL/GenBank/DDBJ whole genome shotgun (WGS) entry which is preliminary data.</text>
</comment>
<keyword evidence="1" id="KW-0808">Transferase</keyword>
<protein>
    <submittedName>
        <fullName evidence="1">Sensor histidine kinase</fullName>
    </submittedName>
</protein>
<sequence length="485" mass="55809">MKKSSIKIKFILGFLVIFFTSNMALNLYIRKSIEENRKISIRDEKNSLFKSSREFIRNTLEGDMGEISEETLKKSAYGLVVKLSVLNKSYVSIRDSHGDLIEEINTDIPIEAINENSDVKEAIKNNAYYVLDNYGGRAILRFSYPLYLNNKFLGVVCFREDYSNVNSRDMGLINDITIIQVITLIIAIIFSAVLINRLMKPLKTLTKKIEDMRNGIYDGEIRVKSKDEIGILANTFNIMKNEISQYILSLEVEQAKVMKLEKTRQEFFNNITHELKTPLTGISSYAQILEEGVDDEEFSKRAATRIKQESDRLHGLVLDLIEVSKGNTEIEEEEALIDISKLIEKVSNDLYKKAEGYGARIVLELEKIELVGREKKLQQLFINVIDNAIKYSVPNKEIRIETFRYNGFINIEIENHSEKEYMENTEQLFLPFMKGDSREKGSRGLGLNISRKIVETHKGTIEIKWQNYKVQTLIKFSDVNILATS</sequence>
<gene>
    <name evidence="1" type="ORF">rsdtw13_12830</name>
</gene>